<feature type="region of interest" description="Disordered" evidence="2">
    <location>
        <begin position="47"/>
        <end position="70"/>
    </location>
</feature>
<feature type="compositionally biased region" description="Acidic residues" evidence="2">
    <location>
        <begin position="296"/>
        <end position="307"/>
    </location>
</feature>
<accession>A0A3B0U254</accession>
<keyword evidence="1" id="KW-0732">Signal</keyword>
<dbReference type="PANTHER" id="PTHR30035:SF3">
    <property type="entry name" value="INTERMEMBRANE PHOSPHOLIPID TRANSPORT SYSTEM LIPOPROTEIN MLAA"/>
    <property type="match status" value="1"/>
</dbReference>
<feature type="compositionally biased region" description="Low complexity" evidence="2">
    <location>
        <begin position="49"/>
        <end position="64"/>
    </location>
</feature>
<name>A0A3B0U254_9ZZZZ</name>
<organism evidence="3">
    <name type="scientific">hydrothermal vent metagenome</name>
    <dbReference type="NCBI Taxonomy" id="652676"/>
    <lineage>
        <taxon>unclassified sequences</taxon>
        <taxon>metagenomes</taxon>
        <taxon>ecological metagenomes</taxon>
    </lineage>
</organism>
<keyword evidence="3" id="KW-0449">Lipoprotein</keyword>
<protein>
    <submittedName>
        <fullName evidence="3">Outer-membrane-phospholipid-binding lipoprotein MlaA</fullName>
    </submittedName>
</protein>
<feature type="region of interest" description="Disordered" evidence="2">
    <location>
        <begin position="285"/>
        <end position="307"/>
    </location>
</feature>
<dbReference type="PANTHER" id="PTHR30035">
    <property type="entry name" value="LIPOPROTEIN VACJ-RELATED"/>
    <property type="match status" value="1"/>
</dbReference>
<reference evidence="3" key="1">
    <citation type="submission" date="2018-06" db="EMBL/GenBank/DDBJ databases">
        <authorList>
            <person name="Zhirakovskaya E."/>
        </authorList>
    </citation>
    <scope>NUCLEOTIDE SEQUENCE</scope>
</reference>
<dbReference type="GO" id="GO:0120010">
    <property type="term" value="P:intermembrane phospholipid transfer"/>
    <property type="evidence" value="ECO:0007669"/>
    <property type="project" value="TreeGrafter"/>
</dbReference>
<evidence type="ECO:0000313" key="3">
    <source>
        <dbReference type="EMBL" id="VAW14874.1"/>
    </source>
</evidence>
<proteinExistence type="predicted"/>
<gene>
    <name evidence="3" type="ORF">MNBD_ALPHA09-1367</name>
</gene>
<evidence type="ECO:0000256" key="1">
    <source>
        <dbReference type="ARBA" id="ARBA00022729"/>
    </source>
</evidence>
<dbReference type="AlphaFoldDB" id="A0A3B0U254"/>
<dbReference type="GO" id="GO:0016020">
    <property type="term" value="C:membrane"/>
    <property type="evidence" value="ECO:0007669"/>
    <property type="project" value="InterPro"/>
</dbReference>
<sequence>MRYGQGIRGLAKPVAVAVLALQLGACASLGDEPFTFAAANTGAPAQVESSATTTAQSTTASAPANLGSGDGADLTERYPNVVFAVAEDDPFEDFNRAVFHFNDTLDTYVAVPLAETYRAFIPLPARDGIRNAFANLGSPVTWANDVLQGDWERATVTFNRFAINSTLGVGGLHDVAATEFGLQAHYEDFDQTMALAGMTSGPYLVLPLLGPATPRHVVGRVVDSFAHPLTWALAGQSFGVRVAPRAVEMASTRSDFLEPLKQLKANSPDYYAAIRSLYRQSRASEIGNGRAADEQTSLDDDLDLGID</sequence>
<dbReference type="PRINTS" id="PR01805">
    <property type="entry name" value="VACJLIPOPROT"/>
</dbReference>
<dbReference type="InterPro" id="IPR007428">
    <property type="entry name" value="MlaA"/>
</dbReference>
<evidence type="ECO:0000256" key="2">
    <source>
        <dbReference type="SAM" id="MobiDB-lite"/>
    </source>
</evidence>
<dbReference type="Pfam" id="PF04333">
    <property type="entry name" value="MlaA"/>
    <property type="match status" value="1"/>
</dbReference>
<dbReference type="EMBL" id="UOEM01000080">
    <property type="protein sequence ID" value="VAW14874.1"/>
    <property type="molecule type" value="Genomic_DNA"/>
</dbReference>